<gene>
    <name evidence="2" type="ORF">M911_04095</name>
</gene>
<feature type="transmembrane region" description="Helical" evidence="1">
    <location>
        <begin position="48"/>
        <end position="71"/>
    </location>
</feature>
<dbReference type="KEGG" id="hhc:M911_04095"/>
<evidence type="ECO:0000256" key="1">
    <source>
        <dbReference type="SAM" id="Phobius"/>
    </source>
</evidence>
<sequence length="286" mass="30682">MDNLIKRRYPEDSDEIQPRQTLDSGTPPVRRISGDAPLRWLVEGWKDLWRAPAGLAHGLLVAALGLGILWLTWGQPWLTMALISGFLLVGPALAVGVNELARQLEHGDQGNLSIPQSFRALPALGSSLWLFAAMLAAMFLIWTGYMALWIGVMNVGVLGQPGSLGELLGTMLSTTRGIVSLIGVVVAGAALAVAAFALSVVTVPAMLDRRAGVVDAMAISLKVLSRNPIPMLAWAALITALFGLSVLTALIALILVFPWIGFAMWHGYREMVVHDEDPKTSESETS</sequence>
<feature type="transmembrane region" description="Helical" evidence="1">
    <location>
        <begin position="77"/>
        <end position="97"/>
    </location>
</feature>
<keyword evidence="1" id="KW-1133">Transmembrane helix</keyword>
<dbReference type="InterPro" id="IPR018692">
    <property type="entry name" value="DUF2189"/>
</dbReference>
<feature type="transmembrane region" description="Helical" evidence="1">
    <location>
        <begin position="232"/>
        <end position="260"/>
    </location>
</feature>
<organism evidence="2 3">
    <name type="scientific">Ectothiorhodospira haloalkaliphila</name>
    <dbReference type="NCBI Taxonomy" id="421628"/>
    <lineage>
        <taxon>Bacteria</taxon>
        <taxon>Pseudomonadati</taxon>
        <taxon>Pseudomonadota</taxon>
        <taxon>Gammaproteobacteria</taxon>
        <taxon>Chromatiales</taxon>
        <taxon>Ectothiorhodospiraceae</taxon>
        <taxon>Ectothiorhodospira</taxon>
    </lineage>
</organism>
<reference evidence="2 3" key="1">
    <citation type="journal article" date="2014" name="J Genomics">
        <title>Draft Genome Sequence of the Extremely Halophilic Phototrophic Purple Sulfur Bacterium Halorhodospira halochloris.</title>
        <authorList>
            <person name="Singh K.S."/>
            <person name="Kirksey J."/>
            <person name="Hoff W.D."/>
            <person name="Deole R."/>
        </authorList>
    </citation>
    <scope>NUCLEOTIDE SEQUENCE [LARGE SCALE GENOMIC DNA]</scope>
    <source>
        <strain evidence="2 3">A</strain>
    </source>
</reference>
<dbReference type="HOGENOM" id="CLU_067791_0_0_6"/>
<evidence type="ECO:0008006" key="4">
    <source>
        <dbReference type="Google" id="ProtNLM"/>
    </source>
</evidence>
<keyword evidence="1" id="KW-0812">Transmembrane</keyword>
<evidence type="ECO:0000313" key="2">
    <source>
        <dbReference type="EMBL" id="AHK78503.1"/>
    </source>
</evidence>
<dbReference type="AlphaFoldDB" id="W8KH57"/>
<reference evidence="3" key="2">
    <citation type="submission" date="2014-02" db="EMBL/GenBank/DDBJ databases">
        <title>Draft Genome Sequence of extremely halophilic bacteria Halorhodospira halochloris.</title>
        <authorList>
            <person name="Singh K.S."/>
        </authorList>
    </citation>
    <scope>NUCLEOTIDE SEQUENCE [LARGE SCALE GENOMIC DNA]</scope>
    <source>
        <strain evidence="3">A</strain>
    </source>
</reference>
<dbReference type="RefSeq" id="WP_025280863.1">
    <property type="nucleotide sequence ID" value="NZ_CP007268.1"/>
</dbReference>
<proteinExistence type="predicted"/>
<dbReference type="Proteomes" id="UP000019442">
    <property type="component" value="Chromosome"/>
</dbReference>
<feature type="transmembrane region" description="Helical" evidence="1">
    <location>
        <begin position="128"/>
        <end position="158"/>
    </location>
</feature>
<keyword evidence="1" id="KW-0472">Membrane</keyword>
<feature type="transmembrane region" description="Helical" evidence="1">
    <location>
        <begin position="178"/>
        <end position="201"/>
    </location>
</feature>
<dbReference type="Pfam" id="PF09955">
    <property type="entry name" value="DUF2189"/>
    <property type="match status" value="1"/>
</dbReference>
<dbReference type="OrthoDB" id="5621705at2"/>
<name>W8KH57_9GAMM</name>
<dbReference type="PATRIC" id="fig|1354791.3.peg.1214"/>
<protein>
    <recommendedName>
        <fullName evidence="4">Cytochrome C oxidase subunit I</fullName>
    </recommendedName>
</protein>
<evidence type="ECO:0000313" key="3">
    <source>
        <dbReference type="Proteomes" id="UP000019442"/>
    </source>
</evidence>
<dbReference type="EMBL" id="CP007268">
    <property type="protein sequence ID" value="AHK78503.1"/>
    <property type="molecule type" value="Genomic_DNA"/>
</dbReference>
<accession>W8KH57</accession>
<keyword evidence="3" id="KW-1185">Reference proteome</keyword>